<comment type="similarity">
    <text evidence="2">Belongs to the UPF0702 family.</text>
</comment>
<evidence type="ECO:0000313" key="11">
    <source>
        <dbReference type="Proteomes" id="UP000029507"/>
    </source>
</evidence>
<name>A0A089LPX1_9BACL</name>
<dbReference type="Pfam" id="PF04239">
    <property type="entry name" value="DUF421"/>
    <property type="match status" value="1"/>
</dbReference>
<dbReference type="KEGG" id="pste:PSTEL_02465"/>
<dbReference type="OrthoDB" id="9778331at2"/>
<evidence type="ECO:0000259" key="9">
    <source>
        <dbReference type="Pfam" id="PF20730"/>
    </source>
</evidence>
<dbReference type="PANTHER" id="PTHR34582">
    <property type="entry name" value="UPF0702 TRANSMEMBRANE PROTEIN YCAP"/>
    <property type="match status" value="1"/>
</dbReference>
<dbReference type="InterPro" id="IPR007353">
    <property type="entry name" value="DUF421"/>
</dbReference>
<feature type="transmembrane region" description="Helical" evidence="7">
    <location>
        <begin position="58"/>
        <end position="75"/>
    </location>
</feature>
<evidence type="ECO:0000256" key="4">
    <source>
        <dbReference type="ARBA" id="ARBA00022692"/>
    </source>
</evidence>
<keyword evidence="4 7" id="KW-0812">Transmembrane</keyword>
<evidence type="ECO:0008006" key="12">
    <source>
        <dbReference type="Google" id="ProtNLM"/>
    </source>
</evidence>
<reference evidence="10 11" key="1">
    <citation type="submission" date="2014-08" db="EMBL/GenBank/DDBJ databases">
        <title>Comparative genomics of the Paenibacillus odorifer group.</title>
        <authorList>
            <person name="den Bakker H.C."/>
            <person name="Tsai Y.-C."/>
            <person name="Martin N."/>
            <person name="Korlach J."/>
            <person name="Wiedmann M."/>
        </authorList>
    </citation>
    <scope>NUCLEOTIDE SEQUENCE [LARGE SCALE GENOMIC DNA]</scope>
    <source>
        <strain evidence="10 11">DSM 14472</strain>
    </source>
</reference>
<dbReference type="STRING" id="169760.PSTEL_02465"/>
<dbReference type="AlphaFoldDB" id="A0A089LPX1"/>
<protein>
    <recommendedName>
        <fullName evidence="12">DUF421 domain-containing protein</fullName>
    </recommendedName>
</protein>
<keyword evidence="3" id="KW-1003">Cell membrane</keyword>
<gene>
    <name evidence="10" type="ORF">PSTEL_02465</name>
</gene>
<organism evidence="10 11">
    <name type="scientific">Paenibacillus stellifer</name>
    <dbReference type="NCBI Taxonomy" id="169760"/>
    <lineage>
        <taxon>Bacteria</taxon>
        <taxon>Bacillati</taxon>
        <taxon>Bacillota</taxon>
        <taxon>Bacilli</taxon>
        <taxon>Bacillales</taxon>
        <taxon>Paenibacillaceae</taxon>
        <taxon>Paenibacillus</taxon>
    </lineage>
</organism>
<dbReference type="GO" id="GO:0005886">
    <property type="term" value="C:plasma membrane"/>
    <property type="evidence" value="ECO:0007669"/>
    <property type="project" value="UniProtKB-SubCell"/>
</dbReference>
<dbReference type="EMBL" id="CP009286">
    <property type="protein sequence ID" value="AIQ62155.1"/>
    <property type="molecule type" value="Genomic_DNA"/>
</dbReference>
<sequence>MDYGLITLKLATGFIGLWILTRLLGKKEISQLTPFDFVSSLMLSEIVGNTVYQKDVKYLHLLYGLLLWGFLSYLFEKITQHAKRFRSPLEGASSILICDGKIDMKEMKRNRIDFGQLRMMLRQKDIFAVEEVAYAIFEKNGSLSVLKKPEFEVPAKGELGMEREEAGFVYSLVEEGDILEDNLRKIGRDRVWLESGLRDGGYRDVKALNYVEWSRKDGFFVLESWESGGRQKLGSDATGD</sequence>
<dbReference type="Gene3D" id="3.30.240.20">
    <property type="entry name" value="bsu07140 like domains"/>
    <property type="match status" value="2"/>
</dbReference>
<comment type="subcellular location">
    <subcellularLocation>
        <location evidence="1">Cell membrane</location>
        <topology evidence="1">Multi-pass membrane protein</topology>
    </subcellularLocation>
</comment>
<evidence type="ECO:0000256" key="3">
    <source>
        <dbReference type="ARBA" id="ARBA00022475"/>
    </source>
</evidence>
<keyword evidence="11" id="KW-1185">Reference proteome</keyword>
<evidence type="ECO:0000256" key="7">
    <source>
        <dbReference type="SAM" id="Phobius"/>
    </source>
</evidence>
<keyword evidence="6 7" id="KW-0472">Membrane</keyword>
<proteinExistence type="inferred from homology"/>
<dbReference type="PANTHER" id="PTHR34582:SF5">
    <property type="entry name" value="UPF0702 TRANSMEMBRANE PROTEIN YETF"/>
    <property type="match status" value="1"/>
</dbReference>
<evidence type="ECO:0000256" key="6">
    <source>
        <dbReference type="ARBA" id="ARBA00023136"/>
    </source>
</evidence>
<feature type="domain" description="YetF-like N-terminal transmembrane" evidence="9">
    <location>
        <begin position="5"/>
        <end position="77"/>
    </location>
</feature>
<evidence type="ECO:0000256" key="1">
    <source>
        <dbReference type="ARBA" id="ARBA00004651"/>
    </source>
</evidence>
<dbReference type="RefSeq" id="WP_038693244.1">
    <property type="nucleotide sequence ID" value="NZ_CP009286.1"/>
</dbReference>
<dbReference type="Proteomes" id="UP000029507">
    <property type="component" value="Chromosome"/>
</dbReference>
<evidence type="ECO:0000256" key="2">
    <source>
        <dbReference type="ARBA" id="ARBA00006448"/>
    </source>
</evidence>
<dbReference type="HOGENOM" id="CLU_077149_0_2_9"/>
<feature type="transmembrane region" description="Helical" evidence="7">
    <location>
        <begin position="6"/>
        <end position="25"/>
    </location>
</feature>
<keyword evidence="5 7" id="KW-1133">Transmembrane helix</keyword>
<evidence type="ECO:0000259" key="8">
    <source>
        <dbReference type="Pfam" id="PF04239"/>
    </source>
</evidence>
<accession>A0A089LPX1</accession>
<dbReference type="Pfam" id="PF20730">
    <property type="entry name" value="YetF_N"/>
    <property type="match status" value="1"/>
</dbReference>
<evidence type="ECO:0000313" key="10">
    <source>
        <dbReference type="EMBL" id="AIQ62155.1"/>
    </source>
</evidence>
<evidence type="ECO:0000256" key="5">
    <source>
        <dbReference type="ARBA" id="ARBA00022989"/>
    </source>
</evidence>
<dbReference type="InterPro" id="IPR048454">
    <property type="entry name" value="YetF_N"/>
</dbReference>
<dbReference type="InterPro" id="IPR023090">
    <property type="entry name" value="UPF0702_alpha/beta_dom_sf"/>
</dbReference>
<feature type="domain" description="YetF C-terminal" evidence="8">
    <location>
        <begin position="80"/>
        <end position="214"/>
    </location>
</feature>